<comment type="caution">
    <text evidence="1">The sequence shown here is derived from an EMBL/GenBank/DDBJ whole genome shotgun (WGS) entry which is preliminary data.</text>
</comment>
<gene>
    <name evidence="1" type="ORF">S03H2_00853</name>
</gene>
<sequence length="97" mass="10203">MAISGPVIGATSTLAVEENIKGLRRLLVLCNNSDEDMYACPGPVAISTQGIPLVAGGGSWTDKPDTQGWMYQGQYKAICASGGKILSVTELNRYGPQ</sequence>
<dbReference type="EMBL" id="BARU01000209">
    <property type="protein sequence ID" value="GAH28947.1"/>
    <property type="molecule type" value="Genomic_DNA"/>
</dbReference>
<protein>
    <submittedName>
        <fullName evidence="1">Uncharacterized protein</fullName>
    </submittedName>
</protein>
<evidence type="ECO:0000313" key="1">
    <source>
        <dbReference type="EMBL" id="GAH28947.1"/>
    </source>
</evidence>
<name>X1E8P3_9ZZZZ</name>
<accession>X1E8P3</accession>
<reference evidence="1" key="1">
    <citation type="journal article" date="2014" name="Front. Microbiol.">
        <title>High frequency of phylogenetically diverse reductive dehalogenase-homologous genes in deep subseafloor sedimentary metagenomes.</title>
        <authorList>
            <person name="Kawai M."/>
            <person name="Futagami T."/>
            <person name="Toyoda A."/>
            <person name="Takaki Y."/>
            <person name="Nishi S."/>
            <person name="Hori S."/>
            <person name="Arai W."/>
            <person name="Tsubouchi T."/>
            <person name="Morono Y."/>
            <person name="Uchiyama I."/>
            <person name="Ito T."/>
            <person name="Fujiyama A."/>
            <person name="Inagaki F."/>
            <person name="Takami H."/>
        </authorList>
    </citation>
    <scope>NUCLEOTIDE SEQUENCE</scope>
    <source>
        <strain evidence="1">Expedition CK06-06</strain>
    </source>
</reference>
<organism evidence="1">
    <name type="scientific">marine sediment metagenome</name>
    <dbReference type="NCBI Taxonomy" id="412755"/>
    <lineage>
        <taxon>unclassified sequences</taxon>
        <taxon>metagenomes</taxon>
        <taxon>ecological metagenomes</taxon>
    </lineage>
</organism>
<proteinExistence type="predicted"/>
<dbReference type="AlphaFoldDB" id="X1E8P3"/>